<dbReference type="GO" id="GO:0043190">
    <property type="term" value="C:ATP-binding cassette (ABC) transporter complex"/>
    <property type="evidence" value="ECO:0007669"/>
    <property type="project" value="TreeGrafter"/>
</dbReference>
<evidence type="ECO:0000256" key="5">
    <source>
        <dbReference type="ARBA" id="ARBA00022840"/>
    </source>
</evidence>
<reference evidence="9 10" key="2">
    <citation type="journal article" date="2014" name="Genome Announc.">
        <title>Complete Genome Sequence of Methanoregula formicica SMSPT, a Mesophilic Hydrogenotrophic Methanogen Isolated from a Methanogenic Upflow Anaerobic Sludge Blanket Reactor.</title>
        <authorList>
            <person name="Yamamoto K."/>
            <person name="Tamaki H."/>
            <person name="Cadillo-Quiroz H."/>
            <person name="Imachi H."/>
            <person name="Kyrpides N."/>
            <person name="Woyke T."/>
            <person name="Goodwin L."/>
            <person name="Zinder S.H."/>
            <person name="Kamagata Y."/>
            <person name="Liu W.T."/>
        </authorList>
    </citation>
    <scope>NUCLEOTIDE SEQUENCE [LARGE SCALE GENOMIC DNA]</scope>
    <source>
        <strain evidence="10">DSM 22288 / NBRC 105244 / SMSP</strain>
    </source>
</reference>
<keyword evidence="3" id="KW-1003">Cell membrane</keyword>
<accession>L0HEZ6</accession>
<dbReference type="KEGG" id="mfo:Metfor_1321"/>
<evidence type="ECO:0000256" key="3">
    <source>
        <dbReference type="ARBA" id="ARBA00022475"/>
    </source>
</evidence>
<sequence length="223" mass="24633">MIELSGIRHTILDISALRIPFGTTSVIGPNGSGKTMLLKLLAGIFLPHSGTVRIDGVPPRKTETGWVNEFPDRNILFGTVIDEVASSLRFRHLPDRDVKITVEKLLDSMGISPLRGRPVCDLSGGEKVLVALAAALVHTPRVLVLDECDSHLDNYRARQVERIVQERAIPYVIRCTQQVESAIRSDHVIYLENGRVAYEGVPGEVFARLHGTPFYPLTMECGI</sequence>
<dbReference type="OrthoDB" id="18209at2157"/>
<keyword evidence="4" id="KW-0547">Nucleotide-binding</keyword>
<dbReference type="HOGENOM" id="CLU_000604_1_22_2"/>
<dbReference type="PANTHER" id="PTHR43553">
    <property type="entry name" value="HEAVY METAL TRANSPORTER"/>
    <property type="match status" value="1"/>
</dbReference>
<dbReference type="InterPro" id="IPR003593">
    <property type="entry name" value="AAA+_ATPase"/>
</dbReference>
<keyword evidence="7" id="KW-0472">Membrane</keyword>
<dbReference type="GeneID" id="14307710"/>
<dbReference type="PROSITE" id="PS50893">
    <property type="entry name" value="ABC_TRANSPORTER_2"/>
    <property type="match status" value="1"/>
</dbReference>
<dbReference type="AlphaFoldDB" id="L0HEZ6"/>
<evidence type="ECO:0000256" key="4">
    <source>
        <dbReference type="ARBA" id="ARBA00022741"/>
    </source>
</evidence>
<dbReference type="STRING" id="593750.Metfor_1321"/>
<dbReference type="InterPro" id="IPR003439">
    <property type="entry name" value="ABC_transporter-like_ATP-bd"/>
</dbReference>
<dbReference type="SUPFAM" id="SSF52540">
    <property type="entry name" value="P-loop containing nucleoside triphosphate hydrolases"/>
    <property type="match status" value="1"/>
</dbReference>
<evidence type="ECO:0000313" key="10">
    <source>
        <dbReference type="Proteomes" id="UP000010824"/>
    </source>
</evidence>
<dbReference type="EMBL" id="CP003167">
    <property type="protein sequence ID" value="AGB02361.1"/>
    <property type="molecule type" value="Genomic_DNA"/>
</dbReference>
<keyword evidence="5" id="KW-0067">ATP-binding</keyword>
<keyword evidence="6" id="KW-1278">Translocase</keyword>
<keyword evidence="10" id="KW-1185">Reference proteome</keyword>
<dbReference type="Gene3D" id="3.40.50.300">
    <property type="entry name" value="P-loop containing nucleotide triphosphate hydrolases"/>
    <property type="match status" value="1"/>
</dbReference>
<dbReference type="PANTHER" id="PTHR43553:SF27">
    <property type="entry name" value="ENERGY-COUPLING FACTOR TRANSPORTER ATP-BINDING PROTEIN ECFA2"/>
    <property type="match status" value="1"/>
</dbReference>
<dbReference type="RefSeq" id="WP_015285324.1">
    <property type="nucleotide sequence ID" value="NC_019943.1"/>
</dbReference>
<dbReference type="PROSITE" id="PS00211">
    <property type="entry name" value="ABC_TRANSPORTER_1"/>
    <property type="match status" value="1"/>
</dbReference>
<feature type="domain" description="ABC transporter" evidence="8">
    <location>
        <begin position="2"/>
        <end position="218"/>
    </location>
</feature>
<evidence type="ECO:0000256" key="7">
    <source>
        <dbReference type="ARBA" id="ARBA00023136"/>
    </source>
</evidence>
<dbReference type="GO" id="GO:0042626">
    <property type="term" value="F:ATPase-coupled transmembrane transporter activity"/>
    <property type="evidence" value="ECO:0007669"/>
    <property type="project" value="TreeGrafter"/>
</dbReference>
<name>L0HEZ6_METFS</name>
<dbReference type="InterPro" id="IPR050095">
    <property type="entry name" value="ECF_ABC_transporter_ATP-bd"/>
</dbReference>
<dbReference type="Proteomes" id="UP000010824">
    <property type="component" value="Chromosome"/>
</dbReference>
<evidence type="ECO:0000256" key="1">
    <source>
        <dbReference type="ARBA" id="ARBA00004202"/>
    </source>
</evidence>
<comment type="subcellular location">
    <subcellularLocation>
        <location evidence="1">Cell membrane</location>
        <topology evidence="1">Peripheral membrane protein</topology>
    </subcellularLocation>
</comment>
<dbReference type="GO" id="GO:0005524">
    <property type="term" value="F:ATP binding"/>
    <property type="evidence" value="ECO:0007669"/>
    <property type="project" value="UniProtKB-KW"/>
</dbReference>
<evidence type="ECO:0000259" key="8">
    <source>
        <dbReference type="PROSITE" id="PS50893"/>
    </source>
</evidence>
<dbReference type="InterPro" id="IPR027417">
    <property type="entry name" value="P-loop_NTPase"/>
</dbReference>
<dbReference type="Pfam" id="PF00005">
    <property type="entry name" value="ABC_tran"/>
    <property type="match status" value="1"/>
</dbReference>
<dbReference type="InterPro" id="IPR017871">
    <property type="entry name" value="ABC_transporter-like_CS"/>
</dbReference>
<dbReference type="GO" id="GO:0016887">
    <property type="term" value="F:ATP hydrolysis activity"/>
    <property type="evidence" value="ECO:0007669"/>
    <property type="project" value="InterPro"/>
</dbReference>
<evidence type="ECO:0000256" key="2">
    <source>
        <dbReference type="ARBA" id="ARBA00022448"/>
    </source>
</evidence>
<dbReference type="SMART" id="SM00382">
    <property type="entry name" value="AAA"/>
    <property type="match status" value="1"/>
</dbReference>
<protein>
    <submittedName>
        <fullName evidence="9">ABC-type cobalt transport system, ATPase component</fullName>
    </submittedName>
</protein>
<gene>
    <name evidence="9" type="ordered locus">Metfor_1321</name>
</gene>
<reference evidence="10" key="1">
    <citation type="submission" date="2011-12" db="EMBL/GenBank/DDBJ databases">
        <title>Complete sequence of Methanoregula formicicum SMSP.</title>
        <authorList>
            <person name="Lucas S."/>
            <person name="Han J."/>
            <person name="Lapidus A."/>
            <person name="Cheng J.-F."/>
            <person name="Goodwin L."/>
            <person name="Pitluck S."/>
            <person name="Peters L."/>
            <person name="Ovchinnikova G."/>
            <person name="Teshima H."/>
            <person name="Detter J.C."/>
            <person name="Han C."/>
            <person name="Tapia R."/>
            <person name="Land M."/>
            <person name="Hauser L."/>
            <person name="Kyrpides N."/>
            <person name="Ivanova N."/>
            <person name="Pagani I."/>
            <person name="Imachi H."/>
            <person name="Tamaki H."/>
            <person name="Sekiguchi Y."/>
            <person name="Kamagata Y."/>
            <person name="Cadillo-Quiroz H."/>
            <person name="Zinder S."/>
            <person name="Liu W.-T."/>
            <person name="Woyke T."/>
        </authorList>
    </citation>
    <scope>NUCLEOTIDE SEQUENCE [LARGE SCALE GENOMIC DNA]</scope>
    <source>
        <strain evidence="10">DSM 22288 / NBRC 105244 / SMSP</strain>
    </source>
</reference>
<proteinExistence type="predicted"/>
<dbReference type="eggNOG" id="arCOG00211">
    <property type="taxonomic scope" value="Archaea"/>
</dbReference>
<evidence type="ECO:0000313" key="9">
    <source>
        <dbReference type="EMBL" id="AGB02361.1"/>
    </source>
</evidence>
<organism evidence="9 10">
    <name type="scientific">Methanoregula formicica (strain DSM 22288 / NBRC 105244 / SMSP)</name>
    <dbReference type="NCBI Taxonomy" id="593750"/>
    <lineage>
        <taxon>Archaea</taxon>
        <taxon>Methanobacteriati</taxon>
        <taxon>Methanobacteriota</taxon>
        <taxon>Stenosarchaea group</taxon>
        <taxon>Methanomicrobia</taxon>
        <taxon>Methanomicrobiales</taxon>
        <taxon>Methanoregulaceae</taxon>
        <taxon>Methanoregula</taxon>
    </lineage>
</organism>
<evidence type="ECO:0000256" key="6">
    <source>
        <dbReference type="ARBA" id="ARBA00022967"/>
    </source>
</evidence>
<keyword evidence="2" id="KW-0813">Transport</keyword>
<dbReference type="InParanoid" id="L0HEZ6"/>